<dbReference type="InterPro" id="IPR032567">
    <property type="entry name" value="RTL1-rel"/>
</dbReference>
<evidence type="ECO:0000256" key="1">
    <source>
        <dbReference type="SAM" id="MobiDB-lite"/>
    </source>
</evidence>
<protein>
    <submittedName>
        <fullName evidence="2">Reverse transcriptase domain-containing protein</fullName>
    </submittedName>
</protein>
<sequence>MESGDEHEDDNGDGNRNGNGDGLGRGNGDGNPNVNVGGVVLVTHEYTYQDFMKCTHEADDREPTRLQDAICIANNLMNQKLKGYAARNAENKRRFDNNSRDNRVQQPLFRRQNGNGHNVARAYTVGNSEKRDMLGHYHAATSVNYTMRGSVWHGHYRSDCLELKNQNRGNKSGNKLNETRGRAYALGGGGANPNSNVVTSTFLLNNSYARMLFDLSTDRSFVSTTLSALLDVVPSTLDLSYVVELTDGRIAETNIIFRGCTLGLLGHLFDIDLMPIELGSFDVIIGMDWLSKYHAVIIYDEKVIRIPYGNEVLEIQGDGCIGGNKSRLSIISYTKTHKYIQKECQVFLAQVMEKEAGDKSEEKLAPSEMQELSTQLQELSDKGIIRPISSPWGAPVLFVKKRRIFSDVYRLPKEDHEEHLKLILKLHTKEELYAKFLKCEFWLSKVHFLSHVIDSEGVHVDPAKIESIKDWASPKIPTKIHQFL</sequence>
<gene>
    <name evidence="2" type="ORF">Tco_1133154</name>
</gene>
<accession>A0ABQ5JGY8</accession>
<dbReference type="CDD" id="cd00303">
    <property type="entry name" value="retropepsin_like"/>
    <property type="match status" value="1"/>
</dbReference>
<comment type="caution">
    <text evidence="2">The sequence shown here is derived from an EMBL/GenBank/DDBJ whole genome shotgun (WGS) entry which is preliminary data.</text>
</comment>
<proteinExistence type="predicted"/>
<reference evidence="2" key="1">
    <citation type="journal article" date="2022" name="Int. J. Mol. Sci.">
        <title>Draft Genome of Tanacetum Coccineum: Genomic Comparison of Closely Related Tanacetum-Family Plants.</title>
        <authorList>
            <person name="Yamashiro T."/>
            <person name="Shiraishi A."/>
            <person name="Nakayama K."/>
            <person name="Satake H."/>
        </authorList>
    </citation>
    <scope>NUCLEOTIDE SEQUENCE</scope>
</reference>
<dbReference type="PANTHER" id="PTHR15503">
    <property type="entry name" value="LDOC1 RELATED"/>
    <property type="match status" value="1"/>
</dbReference>
<keyword evidence="2" id="KW-0695">RNA-directed DNA polymerase</keyword>
<organism evidence="2 3">
    <name type="scientific">Tanacetum coccineum</name>
    <dbReference type="NCBI Taxonomy" id="301880"/>
    <lineage>
        <taxon>Eukaryota</taxon>
        <taxon>Viridiplantae</taxon>
        <taxon>Streptophyta</taxon>
        <taxon>Embryophyta</taxon>
        <taxon>Tracheophyta</taxon>
        <taxon>Spermatophyta</taxon>
        <taxon>Magnoliopsida</taxon>
        <taxon>eudicotyledons</taxon>
        <taxon>Gunneridae</taxon>
        <taxon>Pentapetalae</taxon>
        <taxon>asterids</taxon>
        <taxon>campanulids</taxon>
        <taxon>Asterales</taxon>
        <taxon>Asteraceae</taxon>
        <taxon>Asteroideae</taxon>
        <taxon>Anthemideae</taxon>
        <taxon>Anthemidinae</taxon>
        <taxon>Tanacetum</taxon>
    </lineage>
</organism>
<dbReference type="Gene3D" id="2.40.70.10">
    <property type="entry name" value="Acid Proteases"/>
    <property type="match status" value="1"/>
</dbReference>
<dbReference type="GO" id="GO:0003964">
    <property type="term" value="F:RNA-directed DNA polymerase activity"/>
    <property type="evidence" value="ECO:0007669"/>
    <property type="project" value="UniProtKB-KW"/>
</dbReference>
<dbReference type="SUPFAM" id="SSF56672">
    <property type="entry name" value="DNA/RNA polymerases"/>
    <property type="match status" value="1"/>
</dbReference>
<feature type="compositionally biased region" description="Acidic residues" evidence="1">
    <location>
        <begin position="1"/>
        <end position="12"/>
    </location>
</feature>
<evidence type="ECO:0000313" key="2">
    <source>
        <dbReference type="EMBL" id="GJU10758.1"/>
    </source>
</evidence>
<dbReference type="InterPro" id="IPR043502">
    <property type="entry name" value="DNA/RNA_pol_sf"/>
</dbReference>
<dbReference type="Gene3D" id="3.30.70.270">
    <property type="match status" value="1"/>
</dbReference>
<dbReference type="InterPro" id="IPR043128">
    <property type="entry name" value="Rev_trsase/Diguanyl_cyclase"/>
</dbReference>
<dbReference type="Pfam" id="PF08284">
    <property type="entry name" value="RVP_2"/>
    <property type="match status" value="1"/>
</dbReference>
<evidence type="ECO:0000313" key="3">
    <source>
        <dbReference type="Proteomes" id="UP001151760"/>
    </source>
</evidence>
<keyword evidence="3" id="KW-1185">Reference proteome</keyword>
<keyword evidence="2" id="KW-0808">Transferase</keyword>
<feature type="compositionally biased region" description="Gly residues" evidence="1">
    <location>
        <begin position="15"/>
        <end position="29"/>
    </location>
</feature>
<reference evidence="2" key="2">
    <citation type="submission" date="2022-01" db="EMBL/GenBank/DDBJ databases">
        <authorList>
            <person name="Yamashiro T."/>
            <person name="Shiraishi A."/>
            <person name="Satake H."/>
            <person name="Nakayama K."/>
        </authorList>
    </citation>
    <scope>NUCLEOTIDE SEQUENCE</scope>
</reference>
<name>A0ABQ5JGY8_9ASTR</name>
<feature type="non-terminal residue" evidence="2">
    <location>
        <position position="484"/>
    </location>
</feature>
<dbReference type="PANTHER" id="PTHR15503:SF45">
    <property type="entry name" value="RNA-DIRECTED DNA POLYMERASE HOMOLOG"/>
    <property type="match status" value="1"/>
</dbReference>
<keyword evidence="2" id="KW-0548">Nucleotidyltransferase</keyword>
<feature type="region of interest" description="Disordered" evidence="1">
    <location>
        <begin position="1"/>
        <end position="36"/>
    </location>
</feature>
<dbReference type="Proteomes" id="UP001151760">
    <property type="component" value="Unassembled WGS sequence"/>
</dbReference>
<dbReference type="Gene3D" id="3.10.10.10">
    <property type="entry name" value="HIV Type 1 Reverse Transcriptase, subunit A, domain 1"/>
    <property type="match status" value="1"/>
</dbReference>
<dbReference type="EMBL" id="BQNB010021858">
    <property type="protein sequence ID" value="GJU10758.1"/>
    <property type="molecule type" value="Genomic_DNA"/>
</dbReference>
<dbReference type="InterPro" id="IPR021109">
    <property type="entry name" value="Peptidase_aspartic_dom_sf"/>
</dbReference>